<dbReference type="EMBL" id="CP045643">
    <property type="protein sequence ID" value="QFZ73492.1"/>
    <property type="molecule type" value="Genomic_DNA"/>
</dbReference>
<name>A0A5Q0L8W8_9ACTN</name>
<dbReference type="Proteomes" id="UP000326179">
    <property type="component" value="Chromosome"/>
</dbReference>
<dbReference type="AlphaFoldDB" id="A0A5Q0L8W8"/>
<evidence type="ECO:0000256" key="1">
    <source>
        <dbReference type="SAM" id="MobiDB-lite"/>
    </source>
</evidence>
<sequence length="82" mass="9065">MTPRSGAPYIHSHRPDGRPALGITTKPLVAVLSGAGISTDEGIPSTYPAYRRRRQRRWTSPAYGTSGRSDVPSLRKDVTRFR</sequence>
<gene>
    <name evidence="2" type="ORF">GFH48_09710</name>
</gene>
<organism evidence="2 3">
    <name type="scientific">Streptomyces fagopyri</name>
    <dbReference type="NCBI Taxonomy" id="2662397"/>
    <lineage>
        <taxon>Bacteria</taxon>
        <taxon>Bacillati</taxon>
        <taxon>Actinomycetota</taxon>
        <taxon>Actinomycetes</taxon>
        <taxon>Kitasatosporales</taxon>
        <taxon>Streptomycetaceae</taxon>
        <taxon>Streptomyces</taxon>
    </lineage>
</organism>
<dbReference type="KEGG" id="sfy:GFH48_09710"/>
<feature type="compositionally biased region" description="Basic and acidic residues" evidence="1">
    <location>
        <begin position="73"/>
        <end position="82"/>
    </location>
</feature>
<evidence type="ECO:0000313" key="3">
    <source>
        <dbReference type="Proteomes" id="UP000326179"/>
    </source>
</evidence>
<reference evidence="2 3" key="1">
    <citation type="submission" date="2019-10" db="EMBL/GenBank/DDBJ databases">
        <title>A novel species.</title>
        <authorList>
            <person name="Gao J."/>
        </authorList>
    </citation>
    <scope>NUCLEOTIDE SEQUENCE [LARGE SCALE GENOMIC DNA]</scope>
    <source>
        <strain evidence="2 3">QMT-28</strain>
    </source>
</reference>
<protein>
    <submittedName>
        <fullName evidence="2">Uncharacterized protein</fullName>
    </submittedName>
</protein>
<keyword evidence="3" id="KW-1185">Reference proteome</keyword>
<proteinExistence type="predicted"/>
<accession>A0A5Q0L8W8</accession>
<evidence type="ECO:0000313" key="2">
    <source>
        <dbReference type="EMBL" id="QFZ73492.1"/>
    </source>
</evidence>
<feature type="region of interest" description="Disordered" evidence="1">
    <location>
        <begin position="41"/>
        <end position="82"/>
    </location>
</feature>
<feature type="region of interest" description="Disordered" evidence="1">
    <location>
        <begin position="1"/>
        <end position="21"/>
    </location>
</feature>